<dbReference type="FunFam" id="3.40.50.720:FF:000084">
    <property type="entry name" value="Short-chain dehydrogenase reductase"/>
    <property type="match status" value="1"/>
</dbReference>
<reference evidence="2 3" key="1">
    <citation type="submission" date="2020-04" db="EMBL/GenBank/DDBJ databases">
        <title>Usitatibacter rugosus gen. nov., sp. nov. and Usitatibacter palustris sp. nov., novel members of Usitatibacteraceae fam. nov. within the order Nitrosomonadales isolated from soil.</title>
        <authorList>
            <person name="Huber K.J."/>
            <person name="Neumann-Schaal M."/>
            <person name="Geppert A."/>
            <person name="Luckner M."/>
            <person name="Wanner G."/>
            <person name="Overmann J."/>
        </authorList>
    </citation>
    <scope>NUCLEOTIDE SEQUENCE [LARGE SCALE GENOMIC DNA]</scope>
    <source>
        <strain evidence="2 3">Swamp67</strain>
    </source>
</reference>
<dbReference type="PRINTS" id="PR00080">
    <property type="entry name" value="SDRFAMILY"/>
</dbReference>
<dbReference type="Gene3D" id="3.40.50.720">
    <property type="entry name" value="NAD(P)-binding Rossmann-like Domain"/>
    <property type="match status" value="1"/>
</dbReference>
<dbReference type="InterPro" id="IPR036291">
    <property type="entry name" value="NAD(P)-bd_dom_sf"/>
</dbReference>
<evidence type="ECO:0000256" key="1">
    <source>
        <dbReference type="ARBA" id="ARBA00006484"/>
    </source>
</evidence>
<dbReference type="PROSITE" id="PS00061">
    <property type="entry name" value="ADH_SHORT"/>
    <property type="match status" value="1"/>
</dbReference>
<dbReference type="Pfam" id="PF13561">
    <property type="entry name" value="adh_short_C2"/>
    <property type="match status" value="1"/>
</dbReference>
<dbReference type="InterPro" id="IPR002347">
    <property type="entry name" value="SDR_fam"/>
</dbReference>
<sequence>MEVDVKGKRVVVAGGSRGIGRSIALAFAEGGAKVSICARGAAALEATRAELAARGPFAHAQTCDLGDDAAINRYIPAAAEALGGIDVLVNNATGAALGDDEASWDADLAVDLRAVVRASRAALPYLLKGNEPSIVNISSISGLHPAPRAPAYGAAKAAVIHYTQTQAATLAAKGVRVNCVTPGSIEFPGGSWERRKTEEPDIYKRTLASMPTGRLGRPEEVANVVLFLASPLAIWVTAQVISVSGGQGLGR</sequence>
<dbReference type="PANTHER" id="PTHR42760">
    <property type="entry name" value="SHORT-CHAIN DEHYDROGENASES/REDUCTASES FAMILY MEMBER"/>
    <property type="match status" value="1"/>
</dbReference>
<dbReference type="KEGG" id="upl:DSM104440_00362"/>
<keyword evidence="2" id="KW-0560">Oxidoreductase</keyword>
<evidence type="ECO:0000313" key="2">
    <source>
        <dbReference type="EMBL" id="QJR13578.1"/>
    </source>
</evidence>
<dbReference type="InParanoid" id="A0A6M4H3C3"/>
<proteinExistence type="inferred from homology"/>
<dbReference type="Proteomes" id="UP000503096">
    <property type="component" value="Chromosome"/>
</dbReference>
<name>A0A6M4H3C3_9PROT</name>
<comment type="similarity">
    <text evidence="1">Belongs to the short-chain dehydrogenases/reductases (SDR) family.</text>
</comment>
<gene>
    <name evidence="2" type="primary">bacC_1</name>
    <name evidence="2" type="ORF">DSM104440_00362</name>
</gene>
<keyword evidence="3" id="KW-1185">Reference proteome</keyword>
<dbReference type="RefSeq" id="WP_171160283.1">
    <property type="nucleotide sequence ID" value="NZ_CP053073.1"/>
</dbReference>
<organism evidence="2 3">
    <name type="scientific">Usitatibacter palustris</name>
    <dbReference type="NCBI Taxonomy" id="2732487"/>
    <lineage>
        <taxon>Bacteria</taxon>
        <taxon>Pseudomonadati</taxon>
        <taxon>Pseudomonadota</taxon>
        <taxon>Betaproteobacteria</taxon>
        <taxon>Nitrosomonadales</taxon>
        <taxon>Usitatibacteraceae</taxon>
        <taxon>Usitatibacter</taxon>
    </lineage>
</organism>
<accession>A0A6M4H3C3</accession>
<dbReference type="GO" id="GO:0016616">
    <property type="term" value="F:oxidoreductase activity, acting on the CH-OH group of donors, NAD or NADP as acceptor"/>
    <property type="evidence" value="ECO:0007669"/>
    <property type="project" value="TreeGrafter"/>
</dbReference>
<evidence type="ECO:0000313" key="3">
    <source>
        <dbReference type="Proteomes" id="UP000503096"/>
    </source>
</evidence>
<protein>
    <submittedName>
        <fullName evidence="2">Dihydroanticapsin 7-dehydrogenase</fullName>
        <ecNumber evidence="2">1.1.1.385</ecNumber>
    </submittedName>
</protein>
<dbReference type="SUPFAM" id="SSF51735">
    <property type="entry name" value="NAD(P)-binding Rossmann-fold domains"/>
    <property type="match status" value="1"/>
</dbReference>
<dbReference type="AlphaFoldDB" id="A0A6M4H3C3"/>
<dbReference type="EC" id="1.1.1.385" evidence="2"/>
<dbReference type="InterPro" id="IPR020904">
    <property type="entry name" value="Sc_DH/Rdtase_CS"/>
</dbReference>
<dbReference type="PRINTS" id="PR00081">
    <property type="entry name" value="GDHRDH"/>
</dbReference>
<dbReference type="EMBL" id="CP053073">
    <property type="protein sequence ID" value="QJR13578.1"/>
    <property type="molecule type" value="Genomic_DNA"/>
</dbReference>